<dbReference type="WBParaSite" id="Csp11.Scaffold629.g10417.t2">
    <property type="protein sequence ID" value="Csp11.Scaffold629.g10417.t2"/>
    <property type="gene ID" value="Csp11.Scaffold629.g10417"/>
</dbReference>
<feature type="compositionally biased region" description="Basic and acidic residues" evidence="1">
    <location>
        <begin position="58"/>
        <end position="89"/>
    </location>
</feature>
<evidence type="ECO:0000256" key="1">
    <source>
        <dbReference type="SAM" id="MobiDB-lite"/>
    </source>
</evidence>
<reference evidence="3" key="1">
    <citation type="submission" date="2016-11" db="UniProtKB">
        <authorList>
            <consortium name="WormBaseParasite"/>
        </authorList>
    </citation>
    <scope>IDENTIFICATION</scope>
</reference>
<dbReference type="AlphaFoldDB" id="A0A1I7TP96"/>
<name>A0A1I7TP96_9PELO</name>
<protein>
    <submittedName>
        <fullName evidence="3">Uncharacterized protein</fullName>
    </submittedName>
</protein>
<accession>A0A1I7TP96</accession>
<evidence type="ECO:0000313" key="3">
    <source>
        <dbReference type="WBParaSite" id="Csp11.Scaffold629.g10417.t2"/>
    </source>
</evidence>
<feature type="region of interest" description="Disordered" evidence="1">
    <location>
        <begin position="58"/>
        <end position="93"/>
    </location>
</feature>
<evidence type="ECO:0000313" key="2">
    <source>
        <dbReference type="Proteomes" id="UP000095282"/>
    </source>
</evidence>
<dbReference type="Proteomes" id="UP000095282">
    <property type="component" value="Unplaced"/>
</dbReference>
<organism evidence="2 3">
    <name type="scientific">Caenorhabditis tropicalis</name>
    <dbReference type="NCBI Taxonomy" id="1561998"/>
    <lineage>
        <taxon>Eukaryota</taxon>
        <taxon>Metazoa</taxon>
        <taxon>Ecdysozoa</taxon>
        <taxon>Nematoda</taxon>
        <taxon>Chromadorea</taxon>
        <taxon>Rhabditida</taxon>
        <taxon>Rhabditina</taxon>
        <taxon>Rhabditomorpha</taxon>
        <taxon>Rhabditoidea</taxon>
        <taxon>Rhabditidae</taxon>
        <taxon>Peloderinae</taxon>
        <taxon>Caenorhabditis</taxon>
    </lineage>
</organism>
<dbReference type="STRING" id="1561998.A0A1I7TP96"/>
<proteinExistence type="predicted"/>
<sequence>MDVRFPPYFFAMPHLIYNSWLNLNTLHNAPKLAQLQLESIKTPESSSKIVKKEVEKVEEKSEKTEESVEIIKDEQKKEDEISEEKEEKIGGQMEDNDVSLTVVSLIRQLP</sequence>
<dbReference type="eggNOG" id="ENOG502QR8N">
    <property type="taxonomic scope" value="Eukaryota"/>
</dbReference>
<keyword evidence="2" id="KW-1185">Reference proteome</keyword>